<name>A0A177L962_9BACI</name>
<reference evidence="1 2" key="1">
    <citation type="submission" date="2016-01" db="EMBL/GenBank/DDBJ databases">
        <title>Investigation of taxonomic status of Bacillus aminovorans.</title>
        <authorList>
            <person name="Verma A."/>
            <person name="Pal Y."/>
            <person name="Krishnamurthi S."/>
        </authorList>
    </citation>
    <scope>NUCLEOTIDE SEQUENCE [LARGE SCALE GENOMIC DNA]</scope>
    <source>
        <strain evidence="1 2">DSM 1314</strain>
    </source>
</reference>
<sequence length="93" mass="10766">MRKTFTNIEFKKAAVFTSYSRPILDWWLQQGEEAKARLIQKGLTDNRLLPSSQYPPPMKDAPTMINKMNKTTISTKLEPYPPDFSQLIIITSF</sequence>
<gene>
    <name evidence="1" type="ORF">AWH49_10915</name>
</gene>
<evidence type="ECO:0000313" key="2">
    <source>
        <dbReference type="Proteomes" id="UP000076935"/>
    </source>
</evidence>
<dbReference type="Proteomes" id="UP000076935">
    <property type="component" value="Unassembled WGS sequence"/>
</dbReference>
<dbReference type="EMBL" id="LQWY01000014">
    <property type="protein sequence ID" value="OAH61926.1"/>
    <property type="molecule type" value="Genomic_DNA"/>
</dbReference>
<organism evidence="1 2">
    <name type="scientific">Domibacillus aminovorans</name>
    <dbReference type="NCBI Taxonomy" id="29332"/>
    <lineage>
        <taxon>Bacteria</taxon>
        <taxon>Bacillati</taxon>
        <taxon>Bacillota</taxon>
        <taxon>Bacilli</taxon>
        <taxon>Bacillales</taxon>
        <taxon>Bacillaceae</taxon>
        <taxon>Domibacillus</taxon>
    </lineage>
</organism>
<keyword evidence="2" id="KW-1185">Reference proteome</keyword>
<evidence type="ECO:0000313" key="1">
    <source>
        <dbReference type="EMBL" id="OAH61926.1"/>
    </source>
</evidence>
<accession>A0A177L962</accession>
<protein>
    <submittedName>
        <fullName evidence="1">Uncharacterized protein</fullName>
    </submittedName>
</protein>
<dbReference type="AlphaFoldDB" id="A0A177L962"/>
<proteinExistence type="predicted"/>
<comment type="caution">
    <text evidence="1">The sequence shown here is derived from an EMBL/GenBank/DDBJ whole genome shotgun (WGS) entry which is preliminary data.</text>
</comment>